<accession>A0A1H1C4R0</accession>
<dbReference type="Pfam" id="PF07103">
    <property type="entry name" value="DUF1365"/>
    <property type="match status" value="1"/>
</dbReference>
<dbReference type="PANTHER" id="PTHR33973:SF4">
    <property type="entry name" value="OS07G0153300 PROTEIN"/>
    <property type="match status" value="1"/>
</dbReference>
<name>A0A1H1C4R0_9ACTN</name>
<evidence type="ECO:0000313" key="1">
    <source>
        <dbReference type="EMBL" id="SDQ59207.1"/>
    </source>
</evidence>
<dbReference type="AlphaFoldDB" id="A0A1H1C4R0"/>
<evidence type="ECO:0000313" key="2">
    <source>
        <dbReference type="Proteomes" id="UP000183053"/>
    </source>
</evidence>
<dbReference type="EMBL" id="FNLF01000002">
    <property type="protein sequence ID" value="SDQ59207.1"/>
    <property type="molecule type" value="Genomic_DNA"/>
</dbReference>
<proteinExistence type="predicted"/>
<evidence type="ECO:0008006" key="3">
    <source>
        <dbReference type="Google" id="ProtNLM"/>
    </source>
</evidence>
<dbReference type="PANTHER" id="PTHR33973">
    <property type="entry name" value="OS07G0153300 PROTEIN"/>
    <property type="match status" value="1"/>
</dbReference>
<sequence>MSAPAMYDTEIGHLRRSPTAYGFRHRSASWFIDVDAPPRVPRWLRPVVSFRAADHLTPAPDGADTLRGRVEQTLRAHGVPVPDGPITALLSARCLGYVFDPLTIFWCHDRTGAVRTVVAEVHNTYGGRHAYVLGPEAQSGTTVRKEFFVSPFHPVDGVYRLRVPEPGEELSIDVVLERPGSAPFTAQWRGRRRPATPRAILAAQIRAPLAPLVVAARIRRHGIRLWASGLPLVPRPGSAPQEAKQ</sequence>
<dbReference type="STRING" id="47312.SAMN04489765_1021"/>
<keyword evidence="2" id="KW-1185">Reference proteome</keyword>
<dbReference type="InterPro" id="IPR010775">
    <property type="entry name" value="DUF1365"/>
</dbReference>
<dbReference type="Proteomes" id="UP000183053">
    <property type="component" value="Unassembled WGS sequence"/>
</dbReference>
<gene>
    <name evidence="1" type="ORF">SAMN04489765_1021</name>
</gene>
<protein>
    <recommendedName>
        <fullName evidence="3">DUF1365 family protein</fullName>
    </recommendedName>
</protein>
<reference evidence="2" key="1">
    <citation type="submission" date="2016-10" db="EMBL/GenBank/DDBJ databases">
        <authorList>
            <person name="Varghese N."/>
            <person name="Submissions S."/>
        </authorList>
    </citation>
    <scope>NUCLEOTIDE SEQUENCE [LARGE SCALE GENOMIC DNA]</scope>
    <source>
        <strain evidence="2">DSM 44142</strain>
    </source>
</reference>
<organism evidence="1 2">
    <name type="scientific">Tsukamurella pulmonis</name>
    <dbReference type="NCBI Taxonomy" id="47312"/>
    <lineage>
        <taxon>Bacteria</taxon>
        <taxon>Bacillati</taxon>
        <taxon>Actinomycetota</taxon>
        <taxon>Actinomycetes</taxon>
        <taxon>Mycobacteriales</taxon>
        <taxon>Tsukamurellaceae</taxon>
        <taxon>Tsukamurella</taxon>
    </lineage>
</organism>
<dbReference type="RefSeq" id="WP_068566910.1">
    <property type="nucleotide sequence ID" value="NZ_FNLF01000002.1"/>
</dbReference>